<dbReference type="EMBL" id="AATJKW010000041">
    <property type="protein sequence ID" value="EFL9839208.1"/>
    <property type="molecule type" value="Genomic_DNA"/>
</dbReference>
<accession>A0A8S7XHN7</accession>
<name>A0A8S7XHN7_ECOLX</name>
<protein>
    <submittedName>
        <fullName evidence="1">Molybdopterin-guanine dinucleotide biosynthesis protein MobC</fullName>
    </submittedName>
</protein>
<dbReference type="AlphaFoldDB" id="A0A8S7XHN7"/>
<sequence length="54" mass="6144">MASKKFYSDDDIQLAKAALSELPDLTAQRKTLRDFLDAIRDDIIVLVRTKGYTL</sequence>
<comment type="caution">
    <text evidence="1">The sequence shown here is derived from an EMBL/GenBank/DDBJ whole genome shotgun (WGS) entry which is preliminary data.</text>
</comment>
<gene>
    <name evidence="1" type="ORF">EN85_004269</name>
</gene>
<proteinExistence type="predicted"/>
<evidence type="ECO:0000313" key="2">
    <source>
        <dbReference type="Proteomes" id="UP000543257"/>
    </source>
</evidence>
<feature type="non-terminal residue" evidence="1">
    <location>
        <position position="54"/>
    </location>
</feature>
<evidence type="ECO:0000313" key="1">
    <source>
        <dbReference type="EMBL" id="EFL9839208.1"/>
    </source>
</evidence>
<reference evidence="1 2" key="1">
    <citation type="submission" date="2018-08" db="EMBL/GenBank/DDBJ databases">
        <authorList>
            <consortium name="GenomeTrakr network: Whole genome sequencing for foodborne pathogen traceback"/>
        </authorList>
    </citation>
    <scope>NUCLEOTIDE SEQUENCE [LARGE SCALE GENOMIC DNA]</scope>
    <source>
        <strain evidence="1 2">AZ-TG73583</strain>
    </source>
</reference>
<organism evidence="1 2">
    <name type="scientific">Escherichia coli</name>
    <dbReference type="NCBI Taxonomy" id="562"/>
    <lineage>
        <taxon>Bacteria</taxon>
        <taxon>Pseudomonadati</taxon>
        <taxon>Pseudomonadota</taxon>
        <taxon>Gammaproteobacteria</taxon>
        <taxon>Enterobacterales</taxon>
        <taxon>Enterobacteriaceae</taxon>
        <taxon>Escherichia</taxon>
    </lineage>
</organism>
<dbReference type="Proteomes" id="UP000543257">
    <property type="component" value="Unassembled WGS sequence"/>
</dbReference>